<dbReference type="Pfam" id="PF10108">
    <property type="entry name" value="DNA_pol_B_exo2"/>
    <property type="match status" value="1"/>
</dbReference>
<organism evidence="2 3">
    <name type="scientific">Haliangium ochraceum (strain DSM 14365 / JCM 11303 / SMP-2)</name>
    <dbReference type="NCBI Taxonomy" id="502025"/>
    <lineage>
        <taxon>Bacteria</taxon>
        <taxon>Pseudomonadati</taxon>
        <taxon>Myxococcota</taxon>
        <taxon>Polyangia</taxon>
        <taxon>Haliangiales</taxon>
        <taxon>Kofleriaceae</taxon>
        <taxon>Haliangium</taxon>
    </lineage>
</organism>
<dbReference type="OrthoDB" id="13288at2"/>
<dbReference type="Proteomes" id="UP000001880">
    <property type="component" value="Chromosome"/>
</dbReference>
<dbReference type="HOGENOM" id="CLU_069554_0_0_7"/>
<evidence type="ECO:0000259" key="1">
    <source>
        <dbReference type="Pfam" id="PF10108"/>
    </source>
</evidence>
<dbReference type="SUPFAM" id="SSF53098">
    <property type="entry name" value="Ribonuclease H-like"/>
    <property type="match status" value="1"/>
</dbReference>
<evidence type="ECO:0000313" key="2">
    <source>
        <dbReference type="EMBL" id="ACY18169.1"/>
    </source>
</evidence>
<proteinExistence type="predicted"/>
<accession>D0LGE4</accession>
<sequence>MSHPRSYLVFDIETIPDSSLWTRPPVGEGESPAFPPAYAHQTIVIGALWLDGDYRMQRLEILGEGKDERGMLDVFSRFVDQHRPALVTYNGRSFDLPVMALRSLRHGVPMAWYYEERSVHERYSEERHIDLCDWLTDHGATRYGSLDALARLIGLPGKLDTDGSQIEDLFRDGAIERIRNYCLADVVQTTLLFLRFRLLQGLLARDAYVAAVTQLTDTLRHDPRLRDLMNAVDGQRLLTAA</sequence>
<gene>
    <name evidence="2" type="ordered locus">Hoch_5692</name>
</gene>
<dbReference type="GO" id="GO:0003676">
    <property type="term" value="F:nucleic acid binding"/>
    <property type="evidence" value="ECO:0007669"/>
    <property type="project" value="InterPro"/>
</dbReference>
<name>D0LGE4_HALO1</name>
<dbReference type="RefSeq" id="WP_012830761.1">
    <property type="nucleotide sequence ID" value="NC_013440.1"/>
</dbReference>
<keyword evidence="2" id="KW-0378">Hydrolase</keyword>
<dbReference type="InterPro" id="IPR012337">
    <property type="entry name" value="RNaseH-like_sf"/>
</dbReference>
<reference evidence="2 3" key="1">
    <citation type="journal article" date="2010" name="Stand. Genomic Sci.">
        <title>Complete genome sequence of Haliangium ochraceum type strain (SMP-2).</title>
        <authorList>
            <consortium name="US DOE Joint Genome Institute (JGI-PGF)"/>
            <person name="Ivanova N."/>
            <person name="Daum C."/>
            <person name="Lang E."/>
            <person name="Abt B."/>
            <person name="Kopitz M."/>
            <person name="Saunders E."/>
            <person name="Lapidus A."/>
            <person name="Lucas S."/>
            <person name="Glavina Del Rio T."/>
            <person name="Nolan M."/>
            <person name="Tice H."/>
            <person name="Copeland A."/>
            <person name="Cheng J.F."/>
            <person name="Chen F."/>
            <person name="Bruce D."/>
            <person name="Goodwin L."/>
            <person name="Pitluck S."/>
            <person name="Mavromatis K."/>
            <person name="Pati A."/>
            <person name="Mikhailova N."/>
            <person name="Chen A."/>
            <person name="Palaniappan K."/>
            <person name="Land M."/>
            <person name="Hauser L."/>
            <person name="Chang Y.J."/>
            <person name="Jeffries C.D."/>
            <person name="Detter J.C."/>
            <person name="Brettin T."/>
            <person name="Rohde M."/>
            <person name="Goker M."/>
            <person name="Bristow J."/>
            <person name="Markowitz V."/>
            <person name="Eisen J.A."/>
            <person name="Hugenholtz P."/>
            <person name="Kyrpides N.C."/>
            <person name="Klenk H.P."/>
        </authorList>
    </citation>
    <scope>NUCLEOTIDE SEQUENCE [LARGE SCALE GENOMIC DNA]</scope>
    <source>
        <strain evidence="3">DSM 14365 / CIP 107738 / JCM 11303 / AJ 13395 / SMP-2</strain>
    </source>
</reference>
<feature type="domain" description="Predicted 3'-5' exonuclease PolB-like" evidence="1">
    <location>
        <begin position="34"/>
        <end position="221"/>
    </location>
</feature>
<dbReference type="Gene3D" id="3.30.420.10">
    <property type="entry name" value="Ribonuclease H-like superfamily/Ribonuclease H"/>
    <property type="match status" value="1"/>
</dbReference>
<dbReference type="InterPro" id="IPR019288">
    <property type="entry name" value="3'-5'_exonuclease_PolB-like"/>
</dbReference>
<keyword evidence="2" id="KW-0540">Nuclease</keyword>
<dbReference type="EMBL" id="CP001804">
    <property type="protein sequence ID" value="ACY18169.1"/>
    <property type="molecule type" value="Genomic_DNA"/>
</dbReference>
<dbReference type="AlphaFoldDB" id="D0LGE4"/>
<dbReference type="STRING" id="502025.Hoch_5692"/>
<evidence type="ECO:0000313" key="3">
    <source>
        <dbReference type="Proteomes" id="UP000001880"/>
    </source>
</evidence>
<dbReference type="eggNOG" id="COG3298">
    <property type="taxonomic scope" value="Bacteria"/>
</dbReference>
<keyword evidence="2" id="KW-0269">Exonuclease</keyword>
<dbReference type="InterPro" id="IPR036397">
    <property type="entry name" value="RNaseH_sf"/>
</dbReference>
<keyword evidence="3" id="KW-1185">Reference proteome</keyword>
<dbReference type="KEGG" id="hoh:Hoch_5692"/>
<protein>
    <submittedName>
        <fullName evidence="2">3'-5' exonuclease, PolB-like protein</fullName>
    </submittedName>
</protein>
<dbReference type="GO" id="GO:0004527">
    <property type="term" value="F:exonuclease activity"/>
    <property type="evidence" value="ECO:0007669"/>
    <property type="project" value="UniProtKB-KW"/>
</dbReference>